<dbReference type="SUPFAM" id="SSF51430">
    <property type="entry name" value="NAD(P)-linked oxidoreductase"/>
    <property type="match status" value="1"/>
</dbReference>
<sequence>MAQPDASLSGTFKLGGELSINRLGYGAMRITGDGVWGEPADPDEALRTLQRIPELNINFIDTADAYGPDISEWLIHKALHPYSGLVIATKGGLTRTGANQWIPVGRPEYLLQQVHKSLRNLAVEQLDLWQLHRIDPKVKKDEQFDAIKSMLDEGLIRYVGLSEVGVEDIQLAQKYFPVATVQNRYNFVDRKHEAVLDYCQQQGIGFIPWAPLDQGDLAASSSLLTDIAKEQQVSPSQVALAWLLKRSPVMLPIPGTSKVAHLEQNVSAANVTLSDEQFAKLDELGRNAG</sequence>
<organism evidence="3 4">
    <name type="scientific">Celerinatantimonas diazotrophica</name>
    <dbReference type="NCBI Taxonomy" id="412034"/>
    <lineage>
        <taxon>Bacteria</taxon>
        <taxon>Pseudomonadati</taxon>
        <taxon>Pseudomonadota</taxon>
        <taxon>Gammaproteobacteria</taxon>
        <taxon>Celerinatantimonadaceae</taxon>
        <taxon>Celerinatantimonas</taxon>
    </lineage>
</organism>
<feature type="domain" description="NADP-dependent oxidoreductase" evidence="2">
    <location>
        <begin position="22"/>
        <end position="284"/>
    </location>
</feature>
<reference evidence="3 4" key="1">
    <citation type="submission" date="2019-03" db="EMBL/GenBank/DDBJ databases">
        <title>Genomic Encyclopedia of Type Strains, Phase IV (KMG-IV): sequencing the most valuable type-strain genomes for metagenomic binning, comparative biology and taxonomic classification.</title>
        <authorList>
            <person name="Goeker M."/>
        </authorList>
    </citation>
    <scope>NUCLEOTIDE SEQUENCE [LARGE SCALE GENOMIC DNA]</scope>
    <source>
        <strain evidence="3 4">DSM 18577</strain>
    </source>
</reference>
<name>A0A4R1J7F5_9GAMM</name>
<dbReference type="InterPro" id="IPR036812">
    <property type="entry name" value="NAD(P)_OxRdtase_dom_sf"/>
</dbReference>
<dbReference type="EMBL" id="SMGD01000019">
    <property type="protein sequence ID" value="TCK46422.1"/>
    <property type="molecule type" value="Genomic_DNA"/>
</dbReference>
<evidence type="ECO:0000313" key="3">
    <source>
        <dbReference type="EMBL" id="TCK46422.1"/>
    </source>
</evidence>
<dbReference type="Gene3D" id="3.20.20.100">
    <property type="entry name" value="NADP-dependent oxidoreductase domain"/>
    <property type="match status" value="1"/>
</dbReference>
<comment type="caution">
    <text evidence="3">The sequence shown here is derived from an EMBL/GenBank/DDBJ whole genome shotgun (WGS) entry which is preliminary data.</text>
</comment>
<accession>A0A4R1J7F5</accession>
<dbReference type="Pfam" id="PF00248">
    <property type="entry name" value="Aldo_ket_red"/>
    <property type="match status" value="1"/>
</dbReference>
<dbReference type="CDD" id="cd19088">
    <property type="entry name" value="AKR_AKR13B1"/>
    <property type="match status" value="1"/>
</dbReference>
<dbReference type="PANTHER" id="PTHR43625:SF40">
    <property type="entry name" value="ALDO-KETO REDUCTASE YAKC [NADP(+)]"/>
    <property type="match status" value="1"/>
</dbReference>
<evidence type="ECO:0000256" key="1">
    <source>
        <dbReference type="ARBA" id="ARBA00023002"/>
    </source>
</evidence>
<dbReference type="GO" id="GO:0016491">
    <property type="term" value="F:oxidoreductase activity"/>
    <property type="evidence" value="ECO:0007669"/>
    <property type="project" value="UniProtKB-KW"/>
</dbReference>
<proteinExistence type="predicted"/>
<dbReference type="PANTHER" id="PTHR43625">
    <property type="entry name" value="AFLATOXIN B1 ALDEHYDE REDUCTASE"/>
    <property type="match status" value="1"/>
</dbReference>
<evidence type="ECO:0000313" key="4">
    <source>
        <dbReference type="Proteomes" id="UP000295565"/>
    </source>
</evidence>
<evidence type="ECO:0000259" key="2">
    <source>
        <dbReference type="Pfam" id="PF00248"/>
    </source>
</evidence>
<dbReference type="Proteomes" id="UP000295565">
    <property type="component" value="Unassembled WGS sequence"/>
</dbReference>
<protein>
    <submittedName>
        <fullName evidence="3">Aryl-alcohol dehydrogenase-like predicted oxidoreductase</fullName>
    </submittedName>
</protein>
<dbReference type="AlphaFoldDB" id="A0A4R1J7F5"/>
<dbReference type="OrthoDB" id="9768793at2"/>
<dbReference type="RefSeq" id="WP_131914420.1">
    <property type="nucleotide sequence ID" value="NZ_OU594967.1"/>
</dbReference>
<dbReference type="PRINTS" id="PR00069">
    <property type="entry name" value="ALDKETRDTASE"/>
</dbReference>
<keyword evidence="1" id="KW-0560">Oxidoreductase</keyword>
<gene>
    <name evidence="3" type="ORF">EV690_3702</name>
</gene>
<keyword evidence="4" id="KW-1185">Reference proteome</keyword>
<dbReference type="InterPro" id="IPR023210">
    <property type="entry name" value="NADP_OxRdtase_dom"/>
</dbReference>
<dbReference type="InterPro" id="IPR050791">
    <property type="entry name" value="Aldo-Keto_reductase"/>
</dbReference>
<dbReference type="GO" id="GO:0005737">
    <property type="term" value="C:cytoplasm"/>
    <property type="evidence" value="ECO:0007669"/>
    <property type="project" value="TreeGrafter"/>
</dbReference>
<dbReference type="InterPro" id="IPR020471">
    <property type="entry name" value="AKR"/>
</dbReference>